<dbReference type="GO" id="GO:0042026">
    <property type="term" value="P:protein refolding"/>
    <property type="evidence" value="ECO:0007669"/>
    <property type="project" value="TreeGrafter"/>
</dbReference>
<dbReference type="PROSITE" id="PS00636">
    <property type="entry name" value="DNAJ_1"/>
    <property type="match status" value="1"/>
</dbReference>
<evidence type="ECO:0000259" key="2">
    <source>
        <dbReference type="PROSITE" id="PS50076"/>
    </source>
</evidence>
<dbReference type="CDD" id="cd10747">
    <property type="entry name" value="DnaJ_C"/>
    <property type="match status" value="1"/>
</dbReference>
<feature type="domain" description="J" evidence="2">
    <location>
        <begin position="11"/>
        <end position="73"/>
    </location>
</feature>
<dbReference type="EMBL" id="UINC01000977">
    <property type="protein sequence ID" value="SUZ66163.1"/>
    <property type="molecule type" value="Genomic_DNA"/>
</dbReference>
<dbReference type="InterPro" id="IPR018253">
    <property type="entry name" value="DnaJ_domain_CS"/>
</dbReference>
<dbReference type="GO" id="GO:0051082">
    <property type="term" value="F:unfolded protein binding"/>
    <property type="evidence" value="ECO:0007669"/>
    <property type="project" value="InterPro"/>
</dbReference>
<dbReference type="PROSITE" id="PS50076">
    <property type="entry name" value="DNAJ_2"/>
    <property type="match status" value="1"/>
</dbReference>
<dbReference type="CDD" id="cd06257">
    <property type="entry name" value="DnaJ"/>
    <property type="match status" value="1"/>
</dbReference>
<dbReference type="PANTHER" id="PTHR43096">
    <property type="entry name" value="DNAJ HOMOLOG 1, MITOCHONDRIAL-RELATED"/>
    <property type="match status" value="1"/>
</dbReference>
<dbReference type="InterPro" id="IPR036869">
    <property type="entry name" value="J_dom_sf"/>
</dbReference>
<dbReference type="FunFam" id="2.60.260.20:FF:000013">
    <property type="entry name" value="DnaJ subfamily B member 11"/>
    <property type="match status" value="1"/>
</dbReference>
<accession>A0A381PL48</accession>
<dbReference type="PRINTS" id="PR00625">
    <property type="entry name" value="JDOMAIN"/>
</dbReference>
<dbReference type="InterPro" id="IPR002939">
    <property type="entry name" value="DnaJ_C"/>
</dbReference>
<evidence type="ECO:0000256" key="1">
    <source>
        <dbReference type="ARBA" id="ARBA00023016"/>
    </source>
</evidence>
<dbReference type="InterPro" id="IPR008971">
    <property type="entry name" value="HSP40/DnaJ_pept-bd"/>
</dbReference>
<dbReference type="SUPFAM" id="SSF49493">
    <property type="entry name" value="HSP40/DnaJ peptide-binding domain"/>
    <property type="match status" value="2"/>
</dbReference>
<name>A0A381PL48_9ZZZZ</name>
<dbReference type="Pfam" id="PF00226">
    <property type="entry name" value="DnaJ"/>
    <property type="match status" value="1"/>
</dbReference>
<dbReference type="Gene3D" id="1.10.287.110">
    <property type="entry name" value="DnaJ domain"/>
    <property type="match status" value="1"/>
</dbReference>
<proteinExistence type="predicted"/>
<keyword evidence="1" id="KW-0346">Stress response</keyword>
<sequence>MAAQREWFEKDYYAVLGVSSNASPREITKAYRKLARTHHPDATGGSEERFKEVSAAYDVLGDETKRGEYDEARRLGPSAAGGFASGSDGFNVHFEDFDDLSGMFGNLFGRGRGAGGPIPMRGVDQETRIHLGFRDAIDGITTTIRLGADSEGGQRQAKVRIPAGVDDGQRIRLAAKGGTGRNGGPNGDLFVVVEIAPDSMFGRKGRHLTIAVPVTFPEAALGSEIKIPTYDHSTVTLKVPAGTKSGTTFRVKGRGISTPKATGDLLVTIEIVVPTELTAQERTAIEALNEVTDWSPRNEERQEG</sequence>
<evidence type="ECO:0000313" key="3">
    <source>
        <dbReference type="EMBL" id="SUZ66163.1"/>
    </source>
</evidence>
<protein>
    <recommendedName>
        <fullName evidence="2">J domain-containing protein</fullName>
    </recommendedName>
</protein>
<dbReference type="Gene3D" id="2.60.260.20">
    <property type="entry name" value="Urease metallochaperone UreE, N-terminal domain"/>
    <property type="match status" value="2"/>
</dbReference>
<dbReference type="SUPFAM" id="SSF46565">
    <property type="entry name" value="Chaperone J-domain"/>
    <property type="match status" value="1"/>
</dbReference>
<dbReference type="PANTHER" id="PTHR43096:SF54">
    <property type="entry name" value="CHAPERONE PROTEIN DNAJ 1"/>
    <property type="match status" value="1"/>
</dbReference>
<dbReference type="SMART" id="SM00271">
    <property type="entry name" value="DnaJ"/>
    <property type="match status" value="1"/>
</dbReference>
<dbReference type="GO" id="GO:0005737">
    <property type="term" value="C:cytoplasm"/>
    <property type="evidence" value="ECO:0007669"/>
    <property type="project" value="TreeGrafter"/>
</dbReference>
<reference evidence="3" key="1">
    <citation type="submission" date="2018-05" db="EMBL/GenBank/DDBJ databases">
        <authorList>
            <person name="Lanie J.A."/>
            <person name="Ng W.-L."/>
            <person name="Kazmierczak K.M."/>
            <person name="Andrzejewski T.M."/>
            <person name="Davidsen T.M."/>
            <person name="Wayne K.J."/>
            <person name="Tettelin H."/>
            <person name="Glass J.I."/>
            <person name="Rusch D."/>
            <person name="Podicherti R."/>
            <person name="Tsui H.-C.T."/>
            <person name="Winkler M.E."/>
        </authorList>
    </citation>
    <scope>NUCLEOTIDE SEQUENCE</scope>
</reference>
<gene>
    <name evidence="3" type="ORF">METZ01_LOCUS19017</name>
</gene>
<organism evidence="3">
    <name type="scientific">marine metagenome</name>
    <dbReference type="NCBI Taxonomy" id="408172"/>
    <lineage>
        <taxon>unclassified sequences</taxon>
        <taxon>metagenomes</taxon>
        <taxon>ecological metagenomes</taxon>
    </lineage>
</organism>
<dbReference type="Pfam" id="PF01556">
    <property type="entry name" value="DnaJ_C"/>
    <property type="match status" value="1"/>
</dbReference>
<dbReference type="AlphaFoldDB" id="A0A381PL48"/>
<dbReference type="InterPro" id="IPR001623">
    <property type="entry name" value="DnaJ_domain"/>
</dbReference>